<dbReference type="OrthoDB" id="7875929at2"/>
<dbReference type="EMBL" id="FOEP01000005">
    <property type="protein sequence ID" value="SEQ26765.1"/>
    <property type="molecule type" value="Genomic_DNA"/>
</dbReference>
<evidence type="ECO:0000313" key="2">
    <source>
        <dbReference type="EMBL" id="SEQ26765.1"/>
    </source>
</evidence>
<evidence type="ECO:0008006" key="4">
    <source>
        <dbReference type="Google" id="ProtNLM"/>
    </source>
</evidence>
<protein>
    <recommendedName>
        <fullName evidence="4">DUF5132 domain-containing protein</fullName>
    </recommendedName>
</protein>
<feature type="compositionally biased region" description="Low complexity" evidence="1">
    <location>
        <begin position="83"/>
        <end position="95"/>
    </location>
</feature>
<evidence type="ECO:0000313" key="3">
    <source>
        <dbReference type="Proteomes" id="UP000198634"/>
    </source>
</evidence>
<name>A0A1H9EMB7_9RHOB</name>
<feature type="region of interest" description="Disordered" evidence="1">
    <location>
        <begin position="83"/>
        <end position="104"/>
    </location>
</feature>
<evidence type="ECO:0000256" key="1">
    <source>
        <dbReference type="SAM" id="MobiDB-lite"/>
    </source>
</evidence>
<dbReference type="AlphaFoldDB" id="A0A1H9EMB7"/>
<reference evidence="2 3" key="1">
    <citation type="submission" date="2016-10" db="EMBL/GenBank/DDBJ databases">
        <authorList>
            <person name="de Groot N.N."/>
        </authorList>
    </citation>
    <scope>NUCLEOTIDE SEQUENCE [LARGE SCALE GENOMIC DNA]</scope>
    <source>
        <strain evidence="2 3">DSM 22007</strain>
    </source>
</reference>
<dbReference type="Pfam" id="PF17195">
    <property type="entry name" value="DUF5132"/>
    <property type="match status" value="1"/>
</dbReference>
<sequence>MMNGAENRAADTKMDKKYVIGAAVAVGALVLVPGLAAALTRAGRPLTRAAVKSGAVAWDEFRKAGAEAFEHMEDLAAEFQSEVAARQTEEAATATGPEPRPDAD</sequence>
<dbReference type="InterPro" id="IPR033456">
    <property type="entry name" value="DUF5132"/>
</dbReference>
<keyword evidence="3" id="KW-1185">Reference proteome</keyword>
<gene>
    <name evidence="2" type="ORF">SAMN04488092_105102</name>
</gene>
<proteinExistence type="predicted"/>
<accession>A0A1H9EMB7</accession>
<dbReference type="Proteomes" id="UP000198634">
    <property type="component" value="Unassembled WGS sequence"/>
</dbReference>
<organism evidence="2 3">
    <name type="scientific">Thalassovita taeanensis</name>
    <dbReference type="NCBI Taxonomy" id="657014"/>
    <lineage>
        <taxon>Bacteria</taxon>
        <taxon>Pseudomonadati</taxon>
        <taxon>Pseudomonadota</taxon>
        <taxon>Alphaproteobacteria</taxon>
        <taxon>Rhodobacterales</taxon>
        <taxon>Roseobacteraceae</taxon>
        <taxon>Thalassovita</taxon>
    </lineage>
</organism>